<feature type="chain" id="PRO_5040025402" evidence="1">
    <location>
        <begin position="26"/>
        <end position="103"/>
    </location>
</feature>
<name>A0A7C8J1B3_ORBOL</name>
<gene>
    <name evidence="3" type="ORF">EYR41_008290</name>
    <name evidence="2" type="ORF">TWF102_010490</name>
</gene>
<reference evidence="3 4" key="1">
    <citation type="submission" date="2019-03" db="EMBL/GenBank/DDBJ databases">
        <title>Nematode-trapping fungi genome.</title>
        <authorList>
            <person name="Vidal-Diez De Ulzurrun G."/>
        </authorList>
    </citation>
    <scope>NUCLEOTIDE SEQUENCE [LARGE SCALE GENOMIC DNA]</scope>
    <source>
        <strain evidence="3 4">TWF154</strain>
    </source>
</reference>
<evidence type="ECO:0000256" key="1">
    <source>
        <dbReference type="SAM" id="SignalP"/>
    </source>
</evidence>
<protein>
    <submittedName>
        <fullName evidence="2">Uncharacterized protein</fullName>
    </submittedName>
</protein>
<evidence type="ECO:0000313" key="2">
    <source>
        <dbReference type="EMBL" id="KAF3087419.1"/>
    </source>
</evidence>
<dbReference type="AlphaFoldDB" id="A0A7C8J1B3"/>
<sequence length="103" mass="11128">MLTDTLGRGPLFGTVFGLLLSHSLANSAARTKPIFVFTLGARPSCSIFASDLHPSSSSPSHSSIATIASYFIVLLYFPVVHKIPFSVTIPIGISRVYHSWIVH</sequence>
<keyword evidence="1" id="KW-0732">Signal</keyword>
<comment type="caution">
    <text evidence="2">The sequence shown here is derived from an EMBL/GenBank/DDBJ whole genome shotgun (WGS) entry which is preliminary data.</text>
</comment>
<organism evidence="2 5">
    <name type="scientific">Orbilia oligospora</name>
    <name type="common">Nematode-trapping fungus</name>
    <name type="synonym">Arthrobotrys oligospora</name>
    <dbReference type="NCBI Taxonomy" id="2813651"/>
    <lineage>
        <taxon>Eukaryota</taxon>
        <taxon>Fungi</taxon>
        <taxon>Dikarya</taxon>
        <taxon>Ascomycota</taxon>
        <taxon>Pezizomycotina</taxon>
        <taxon>Orbiliomycetes</taxon>
        <taxon>Orbiliales</taxon>
        <taxon>Orbiliaceae</taxon>
        <taxon>Orbilia</taxon>
    </lineage>
</organism>
<evidence type="ECO:0000313" key="5">
    <source>
        <dbReference type="Proteomes" id="UP000475325"/>
    </source>
</evidence>
<evidence type="ECO:0000313" key="4">
    <source>
        <dbReference type="Proteomes" id="UP000297595"/>
    </source>
</evidence>
<proteinExistence type="predicted"/>
<accession>A0A7C8J1B3</accession>
<dbReference type="EMBL" id="WIQW01000077">
    <property type="protein sequence ID" value="KAF3087419.1"/>
    <property type="molecule type" value="Genomic_DNA"/>
</dbReference>
<dbReference type="Proteomes" id="UP000297595">
    <property type="component" value="Unassembled WGS sequence"/>
</dbReference>
<dbReference type="EMBL" id="SOZJ01000005">
    <property type="protein sequence ID" value="TGJ66679.1"/>
    <property type="molecule type" value="Genomic_DNA"/>
</dbReference>
<dbReference type="Proteomes" id="UP000475325">
    <property type="component" value="Unassembled WGS sequence"/>
</dbReference>
<feature type="signal peptide" evidence="1">
    <location>
        <begin position="1"/>
        <end position="25"/>
    </location>
</feature>
<reference evidence="2 5" key="2">
    <citation type="submission" date="2019-06" db="EMBL/GenBank/DDBJ databases">
        <authorList>
            <person name="Palmer J.M."/>
        </authorList>
    </citation>
    <scope>NUCLEOTIDE SEQUENCE [LARGE SCALE GENOMIC DNA]</scope>
    <source>
        <strain evidence="2 5">TWF102</strain>
    </source>
</reference>
<evidence type="ECO:0000313" key="3">
    <source>
        <dbReference type="EMBL" id="TGJ66679.1"/>
    </source>
</evidence>